<dbReference type="SUPFAM" id="SSF52833">
    <property type="entry name" value="Thioredoxin-like"/>
    <property type="match status" value="1"/>
</dbReference>
<comment type="caution">
    <text evidence="1">The sequence shown here is derived from an EMBL/GenBank/DDBJ whole genome shotgun (WGS) entry which is preliminary data.</text>
</comment>
<dbReference type="RefSeq" id="WP_163607862.1">
    <property type="nucleotide sequence ID" value="NZ_JAABOO010000003.1"/>
</dbReference>
<dbReference type="CDD" id="cd02947">
    <property type="entry name" value="TRX_family"/>
    <property type="match status" value="1"/>
</dbReference>
<accession>A0A6P0UNN1</accession>
<name>A0A6P0UNN1_9FLAO</name>
<organism evidence="1 2">
    <name type="scientific">Leptobacterium flavescens</name>
    <dbReference type="NCBI Taxonomy" id="472055"/>
    <lineage>
        <taxon>Bacteria</taxon>
        <taxon>Pseudomonadati</taxon>
        <taxon>Bacteroidota</taxon>
        <taxon>Flavobacteriia</taxon>
        <taxon>Flavobacteriales</taxon>
        <taxon>Flavobacteriaceae</taxon>
        <taxon>Leptobacterium</taxon>
    </lineage>
</organism>
<dbReference type="Gene3D" id="3.40.30.10">
    <property type="entry name" value="Glutaredoxin"/>
    <property type="match status" value="1"/>
</dbReference>
<keyword evidence="2" id="KW-1185">Reference proteome</keyword>
<sequence length="200" mass="22904">MEILIDDILTESLEKAITYKEYRELVTALVEEGKSTGLVQNESLSNYSVLNDKRMKRLDKTVKLTEEILEKAREFDGDVSWLVLTESWCGDAAQTMPVMEKIAELNEGIDFKVVLRDENEELMDRFLTNGARSIPKLIVVDNKSKEVLNTWGPRPSVATKMVQDYKEEHGSLTPEFKQDLQVWYNKDKGQNTAEDLADLL</sequence>
<proteinExistence type="predicted"/>
<dbReference type="AlphaFoldDB" id="A0A6P0UNN1"/>
<gene>
    <name evidence="1" type="ORF">GWK08_14070</name>
</gene>
<dbReference type="Proteomes" id="UP000468581">
    <property type="component" value="Unassembled WGS sequence"/>
</dbReference>
<dbReference type="InterPro" id="IPR036249">
    <property type="entry name" value="Thioredoxin-like_sf"/>
</dbReference>
<dbReference type="Pfam" id="PF14595">
    <property type="entry name" value="Thioredoxin_9"/>
    <property type="match status" value="1"/>
</dbReference>
<reference evidence="1 2" key="1">
    <citation type="submission" date="2020-01" db="EMBL/GenBank/DDBJ databases">
        <title>Leptobacterium flavescens.</title>
        <authorList>
            <person name="Wang G."/>
        </authorList>
    </citation>
    <scope>NUCLEOTIDE SEQUENCE [LARGE SCALE GENOMIC DNA]</scope>
    <source>
        <strain evidence="1 2">KCTC 22160</strain>
    </source>
</reference>
<evidence type="ECO:0000313" key="1">
    <source>
        <dbReference type="EMBL" id="NER14577.1"/>
    </source>
</evidence>
<dbReference type="EMBL" id="JAABOO010000003">
    <property type="protein sequence ID" value="NER14577.1"/>
    <property type="molecule type" value="Genomic_DNA"/>
</dbReference>
<protein>
    <submittedName>
        <fullName evidence="1">Thioredoxin family protein</fullName>
    </submittedName>
</protein>
<evidence type="ECO:0000313" key="2">
    <source>
        <dbReference type="Proteomes" id="UP000468581"/>
    </source>
</evidence>